<evidence type="ECO:0000313" key="1">
    <source>
        <dbReference type="EMBL" id="WYJ88734.1"/>
    </source>
</evidence>
<dbReference type="AlphaFoldDB" id="A0AAQ3VSS3"/>
<dbReference type="EMBL" id="CP147247">
    <property type="protein sequence ID" value="WYJ88734.1"/>
    <property type="molecule type" value="Genomic_DNA"/>
</dbReference>
<gene>
    <name evidence="1" type="ORF">A5888_000453</name>
</gene>
<dbReference type="Proteomes" id="UP000195141">
    <property type="component" value="Chromosome"/>
</dbReference>
<sequence length="68" mass="7886">MLRVREFIYVPDSFFDPSVGLASDLNQLRNKKTIEGGYEKPETVGYRRMEHLIKIQMGLSLVFIVILI</sequence>
<reference evidence="1" key="1">
    <citation type="submission" date="2017-05" db="EMBL/GenBank/DDBJ databases">
        <authorList>
            <consortium name="The Broad Institute Genomics Platform"/>
            <consortium name="The Broad Institute Genomic Center for Infectious Diseases"/>
            <person name="Earl A."/>
            <person name="Manson A."/>
            <person name="Schwartman J."/>
            <person name="Gilmore M."/>
            <person name="Abouelleil A."/>
            <person name="Cao P."/>
            <person name="Chapman S."/>
            <person name="Cusick C."/>
            <person name="Shea T."/>
            <person name="Young S."/>
            <person name="Neafsey D."/>
            <person name="Nusbaum C."/>
            <person name="Birren B."/>
        </authorList>
    </citation>
    <scope>NUCLEOTIDE SEQUENCE</scope>
    <source>
        <strain evidence="1">9E7_DIV0242</strain>
    </source>
</reference>
<name>A0AAQ3VSS3_9ENTE</name>
<evidence type="ECO:0000313" key="2">
    <source>
        <dbReference type="Proteomes" id="UP000195141"/>
    </source>
</evidence>
<organism evidence="1 2">
    <name type="scientific">Candidatus Enterococcus clewellii</name>
    <dbReference type="NCBI Taxonomy" id="1834193"/>
    <lineage>
        <taxon>Bacteria</taxon>
        <taxon>Bacillati</taxon>
        <taxon>Bacillota</taxon>
        <taxon>Bacilli</taxon>
        <taxon>Lactobacillales</taxon>
        <taxon>Enterococcaceae</taxon>
        <taxon>Enterococcus</taxon>
    </lineage>
</organism>
<accession>A0AAQ3VSS3</accession>
<keyword evidence="2" id="KW-1185">Reference proteome</keyword>
<protein>
    <submittedName>
        <fullName evidence="1">Uncharacterized protein</fullName>
    </submittedName>
</protein>
<proteinExistence type="predicted"/>
<reference evidence="1" key="2">
    <citation type="submission" date="2024-03" db="EMBL/GenBank/DDBJ databases">
        <title>The Genome Sequence of Enterococcus sp. DIV0242b.</title>
        <authorList>
            <consortium name="The Broad Institute Genomics Platform"/>
            <consortium name="The Broad Institute Microbial Omics Core"/>
            <consortium name="The Broad Institute Genomic Center for Infectious Diseases"/>
            <person name="Earl A."/>
            <person name="Manson A."/>
            <person name="Gilmore M."/>
            <person name="Schwartman J."/>
            <person name="Shea T."/>
            <person name="Abouelleil A."/>
            <person name="Cao P."/>
            <person name="Chapman S."/>
            <person name="Cusick C."/>
            <person name="Young S."/>
            <person name="Neafsey D."/>
            <person name="Nusbaum C."/>
            <person name="Birren B."/>
        </authorList>
    </citation>
    <scope>NUCLEOTIDE SEQUENCE</scope>
    <source>
        <strain evidence="1">9E7_DIV0242</strain>
    </source>
</reference>